<dbReference type="OrthoDB" id="7406309at2"/>
<name>A0A1I5MAY4_9SPHN</name>
<dbReference type="EMBL" id="FOWZ01000002">
    <property type="protein sequence ID" value="SFP06744.1"/>
    <property type="molecule type" value="Genomic_DNA"/>
</dbReference>
<dbReference type="Proteomes" id="UP000199331">
    <property type="component" value="Unassembled WGS sequence"/>
</dbReference>
<evidence type="ECO:0000313" key="2">
    <source>
        <dbReference type="Proteomes" id="UP000199331"/>
    </source>
</evidence>
<keyword evidence="2" id="KW-1185">Reference proteome</keyword>
<dbReference type="AlphaFoldDB" id="A0A1I5MAY4"/>
<reference evidence="2" key="1">
    <citation type="submission" date="2016-10" db="EMBL/GenBank/DDBJ databases">
        <authorList>
            <person name="Varghese N."/>
            <person name="Submissions S."/>
        </authorList>
    </citation>
    <scope>NUCLEOTIDE SEQUENCE [LARGE SCALE GENOMIC DNA]</scope>
    <source>
        <strain evidence="2">CGMCC 1.7715</strain>
    </source>
</reference>
<accession>A0A1I5MAY4</accession>
<proteinExistence type="predicted"/>
<gene>
    <name evidence="1" type="ORF">SAMN04488060_1241</name>
</gene>
<organism evidence="1 2">
    <name type="scientific">Qipengyuania nanhaisediminis</name>
    <dbReference type="NCBI Taxonomy" id="604088"/>
    <lineage>
        <taxon>Bacteria</taxon>
        <taxon>Pseudomonadati</taxon>
        <taxon>Pseudomonadota</taxon>
        <taxon>Alphaproteobacteria</taxon>
        <taxon>Sphingomonadales</taxon>
        <taxon>Erythrobacteraceae</taxon>
        <taxon>Qipengyuania</taxon>
    </lineage>
</organism>
<protein>
    <submittedName>
        <fullName evidence="1">Uncharacterized protein</fullName>
    </submittedName>
</protein>
<dbReference type="RefSeq" id="WP_090478830.1">
    <property type="nucleotide sequence ID" value="NZ_FOWZ01000002.1"/>
</dbReference>
<evidence type="ECO:0000313" key="1">
    <source>
        <dbReference type="EMBL" id="SFP06744.1"/>
    </source>
</evidence>
<sequence length="144" mass="15696">MDLNELLHKHQIAVMKASASGDTAAKDSHFAKVAEYAARIRGLRDTLRAEKPDEAVNRPETIIYGSYAGDTEPLKSLAPAIPVDPVKSWEDEGGAVRHPAQPTPPQITERIARSYHVGPYVYQDLDLAVAEHLRQLSAEEGGTA</sequence>